<name>A0A1F4VD33_UNCKA</name>
<dbReference type="STRING" id="1802619.A2797_00280"/>
<dbReference type="EMBL" id="MEVC01000011">
    <property type="protein sequence ID" value="OGC54870.1"/>
    <property type="molecule type" value="Genomic_DNA"/>
</dbReference>
<organism evidence="1 2">
    <name type="scientific">candidate division WWE3 bacterium RIFCSPHIGHO2_01_FULL_48_15</name>
    <dbReference type="NCBI Taxonomy" id="1802619"/>
    <lineage>
        <taxon>Bacteria</taxon>
        <taxon>Katanobacteria</taxon>
    </lineage>
</organism>
<reference evidence="1 2" key="1">
    <citation type="journal article" date="2016" name="Nat. Commun.">
        <title>Thousands of microbial genomes shed light on interconnected biogeochemical processes in an aquifer system.</title>
        <authorList>
            <person name="Anantharaman K."/>
            <person name="Brown C.T."/>
            <person name="Hug L.A."/>
            <person name="Sharon I."/>
            <person name="Castelle C.J."/>
            <person name="Probst A.J."/>
            <person name="Thomas B.C."/>
            <person name="Singh A."/>
            <person name="Wilkins M.J."/>
            <person name="Karaoz U."/>
            <person name="Brodie E.L."/>
            <person name="Williams K.H."/>
            <person name="Hubbard S.S."/>
            <person name="Banfield J.F."/>
        </authorList>
    </citation>
    <scope>NUCLEOTIDE SEQUENCE [LARGE SCALE GENOMIC DNA]</scope>
</reference>
<accession>A0A1F4VD33</accession>
<sequence length="168" mass="19712">MTTRIVPEWFRNFVEGLRCGQDNSYLAKKREYRYMGENWVVAALCYQDHPYIVICLLRLTPEIAGDMVKEAAEATNLWRNAYFGLIQCSNCPEHRFENFSFNEVSSRRATVYQYCARCRTVKSMTMFWVYQEKPPKITKDDVLDAHEILKETTTEEQLLDLLKGKKGS</sequence>
<comment type="caution">
    <text evidence="1">The sequence shown here is derived from an EMBL/GenBank/DDBJ whole genome shotgun (WGS) entry which is preliminary data.</text>
</comment>
<protein>
    <submittedName>
        <fullName evidence="1">Uncharacterized protein</fullName>
    </submittedName>
</protein>
<dbReference type="AlphaFoldDB" id="A0A1F4VD33"/>
<evidence type="ECO:0000313" key="1">
    <source>
        <dbReference type="EMBL" id="OGC54870.1"/>
    </source>
</evidence>
<evidence type="ECO:0000313" key="2">
    <source>
        <dbReference type="Proteomes" id="UP000179005"/>
    </source>
</evidence>
<dbReference type="Proteomes" id="UP000179005">
    <property type="component" value="Unassembled WGS sequence"/>
</dbReference>
<proteinExistence type="predicted"/>
<gene>
    <name evidence="1" type="ORF">A2797_00280</name>
</gene>